<keyword evidence="1" id="KW-0732">Signal</keyword>
<feature type="chain" id="PRO_5045237106" evidence="1">
    <location>
        <begin position="23"/>
        <end position="205"/>
    </location>
</feature>
<keyword evidence="3" id="KW-1185">Reference proteome</keyword>
<evidence type="ECO:0000313" key="3">
    <source>
        <dbReference type="Proteomes" id="UP001500235"/>
    </source>
</evidence>
<comment type="caution">
    <text evidence="2">The sequence shown here is derived from an EMBL/GenBank/DDBJ whole genome shotgun (WGS) entry which is preliminary data.</text>
</comment>
<protein>
    <submittedName>
        <fullName evidence="2">Uncharacterized protein</fullName>
    </submittedName>
</protein>
<organism evidence="2 3">
    <name type="scientific">Sphingomonas swuensis</name>
    <dbReference type="NCBI Taxonomy" id="977800"/>
    <lineage>
        <taxon>Bacteria</taxon>
        <taxon>Pseudomonadati</taxon>
        <taxon>Pseudomonadota</taxon>
        <taxon>Alphaproteobacteria</taxon>
        <taxon>Sphingomonadales</taxon>
        <taxon>Sphingomonadaceae</taxon>
        <taxon>Sphingomonas</taxon>
    </lineage>
</organism>
<sequence>MRTLSIIAATVALGAVAAPAAAQYYPAPQQPAPQPYPGQPGYGYYPQQQPGYAYPQQQPGYGYQQPGYGYQQPGYGYQQQGGPLSNAIAQLLGNRYAVNDRTAITQCASAAAAQASRTYPANNQSPYGNAYGYNQQVAGYARVTAITNVERRNRGNLRVTGLLDTGRYGQSAYGQSGYGAQGDLRFRCNVDYQGRVTDIRLNRTR</sequence>
<dbReference type="Proteomes" id="UP001500235">
    <property type="component" value="Unassembled WGS sequence"/>
</dbReference>
<proteinExistence type="predicted"/>
<feature type="signal peptide" evidence="1">
    <location>
        <begin position="1"/>
        <end position="22"/>
    </location>
</feature>
<accession>A0ABP7T216</accession>
<dbReference type="RefSeq" id="WP_344707218.1">
    <property type="nucleotide sequence ID" value="NZ_BAABBQ010000001.1"/>
</dbReference>
<evidence type="ECO:0000313" key="2">
    <source>
        <dbReference type="EMBL" id="GAA4019614.1"/>
    </source>
</evidence>
<gene>
    <name evidence="2" type="ORF">GCM10022280_19430</name>
</gene>
<dbReference type="EMBL" id="BAABBQ010000001">
    <property type="protein sequence ID" value="GAA4019614.1"/>
    <property type="molecule type" value="Genomic_DNA"/>
</dbReference>
<evidence type="ECO:0000256" key="1">
    <source>
        <dbReference type="SAM" id="SignalP"/>
    </source>
</evidence>
<name>A0ABP7T216_9SPHN</name>
<reference evidence="3" key="1">
    <citation type="journal article" date="2019" name="Int. J. Syst. Evol. Microbiol.">
        <title>The Global Catalogue of Microorganisms (GCM) 10K type strain sequencing project: providing services to taxonomists for standard genome sequencing and annotation.</title>
        <authorList>
            <consortium name="The Broad Institute Genomics Platform"/>
            <consortium name="The Broad Institute Genome Sequencing Center for Infectious Disease"/>
            <person name="Wu L."/>
            <person name="Ma J."/>
        </authorList>
    </citation>
    <scope>NUCLEOTIDE SEQUENCE [LARGE SCALE GENOMIC DNA]</scope>
    <source>
        <strain evidence="3">JCM 17563</strain>
    </source>
</reference>